<dbReference type="EMBL" id="JAPFFF010000067">
    <property type="protein sequence ID" value="KAK8836216.1"/>
    <property type="molecule type" value="Genomic_DNA"/>
</dbReference>
<accession>A0ABR2GQQ6</accession>
<evidence type="ECO:0000256" key="1">
    <source>
        <dbReference type="SAM" id="Coils"/>
    </source>
</evidence>
<name>A0ABR2GQQ6_9EUKA</name>
<dbReference type="Proteomes" id="UP001470230">
    <property type="component" value="Unassembled WGS sequence"/>
</dbReference>
<reference evidence="2 3" key="1">
    <citation type="submission" date="2024-04" db="EMBL/GenBank/DDBJ databases">
        <title>Tritrichomonas musculus Genome.</title>
        <authorList>
            <person name="Alves-Ferreira E."/>
            <person name="Grigg M."/>
            <person name="Lorenzi H."/>
            <person name="Galac M."/>
        </authorList>
    </citation>
    <scope>NUCLEOTIDE SEQUENCE [LARGE SCALE GENOMIC DNA]</scope>
    <source>
        <strain evidence="2 3">EAF2021</strain>
    </source>
</reference>
<feature type="coiled-coil region" evidence="1">
    <location>
        <begin position="235"/>
        <end position="266"/>
    </location>
</feature>
<proteinExistence type="predicted"/>
<keyword evidence="3" id="KW-1185">Reference proteome</keyword>
<comment type="caution">
    <text evidence="2">The sequence shown here is derived from an EMBL/GenBank/DDBJ whole genome shotgun (WGS) entry which is preliminary data.</text>
</comment>
<gene>
    <name evidence="2" type="ORF">M9Y10_039848</name>
</gene>
<evidence type="ECO:0000313" key="2">
    <source>
        <dbReference type="EMBL" id="KAK8836216.1"/>
    </source>
</evidence>
<protein>
    <submittedName>
        <fullName evidence="2">Uncharacterized protein</fullName>
    </submittedName>
</protein>
<keyword evidence="1" id="KW-0175">Coiled coil</keyword>
<sequence length="306" mass="35313">MILTMLKKNFYLKEGIQYKTISAINAIEDQKSFMNIEISKKPNKLLKIQDFESEEPYFFKPTNDNDNNAANADGLKIRLREFLLTPTVFAVVYDSLRFKSELNDHLAMNVLVLIARFISEYAENSRAASTKLDPKATIQYLSLSDFITKLKRVVFNYRETGKEEDEAGFIDNTLNPALFASLLNMKIEPLNHQPKSIINILMNKGQLGQDALHQVSHYVHIDELDNIDKKEKDSKKEQLDQKAIQKQRANKLKEDIMNQYSNLRNQYHFSDSISDSFSLSNSGFIYPIFIFVSNSGFCIDTSVFYR</sequence>
<organism evidence="2 3">
    <name type="scientific">Tritrichomonas musculus</name>
    <dbReference type="NCBI Taxonomy" id="1915356"/>
    <lineage>
        <taxon>Eukaryota</taxon>
        <taxon>Metamonada</taxon>
        <taxon>Parabasalia</taxon>
        <taxon>Tritrichomonadida</taxon>
        <taxon>Tritrichomonadidae</taxon>
        <taxon>Tritrichomonas</taxon>
    </lineage>
</organism>
<evidence type="ECO:0000313" key="3">
    <source>
        <dbReference type="Proteomes" id="UP001470230"/>
    </source>
</evidence>